<dbReference type="EMBL" id="GBRH01226158">
    <property type="protein sequence ID" value="JAD71737.1"/>
    <property type="molecule type" value="Transcribed_RNA"/>
</dbReference>
<evidence type="ECO:0000313" key="2">
    <source>
        <dbReference type="EMBL" id="JAD71737.1"/>
    </source>
</evidence>
<reference evidence="2" key="1">
    <citation type="submission" date="2014-09" db="EMBL/GenBank/DDBJ databases">
        <authorList>
            <person name="Magalhaes I.L.F."/>
            <person name="Oliveira U."/>
            <person name="Santos F.R."/>
            <person name="Vidigal T.H.D.A."/>
            <person name="Brescovit A.D."/>
            <person name="Santos A.J."/>
        </authorList>
    </citation>
    <scope>NUCLEOTIDE SEQUENCE</scope>
    <source>
        <tissue evidence="2">Shoot tissue taken approximately 20 cm above the soil surface</tissue>
    </source>
</reference>
<keyword evidence="1" id="KW-0472">Membrane</keyword>
<feature type="transmembrane region" description="Helical" evidence="1">
    <location>
        <begin position="12"/>
        <end position="32"/>
    </location>
</feature>
<dbReference type="PROSITE" id="PS51257">
    <property type="entry name" value="PROKAR_LIPOPROTEIN"/>
    <property type="match status" value="1"/>
</dbReference>
<keyword evidence="1" id="KW-1133">Transmembrane helix</keyword>
<name>A0A0A9CJN6_ARUDO</name>
<protein>
    <submittedName>
        <fullName evidence="2">Uncharacterized protein</fullName>
    </submittedName>
</protein>
<accession>A0A0A9CJN6</accession>
<sequence length="67" mass="7947">MVYLFFKKKLMHYYSFALFFACKVSLLATRKVPSAFNRYKMMNICFSDVKISGSHLVCCKERRTFLS</sequence>
<organism evidence="2">
    <name type="scientific">Arundo donax</name>
    <name type="common">Giant reed</name>
    <name type="synonym">Donax arundinaceus</name>
    <dbReference type="NCBI Taxonomy" id="35708"/>
    <lineage>
        <taxon>Eukaryota</taxon>
        <taxon>Viridiplantae</taxon>
        <taxon>Streptophyta</taxon>
        <taxon>Embryophyta</taxon>
        <taxon>Tracheophyta</taxon>
        <taxon>Spermatophyta</taxon>
        <taxon>Magnoliopsida</taxon>
        <taxon>Liliopsida</taxon>
        <taxon>Poales</taxon>
        <taxon>Poaceae</taxon>
        <taxon>PACMAD clade</taxon>
        <taxon>Arundinoideae</taxon>
        <taxon>Arundineae</taxon>
        <taxon>Arundo</taxon>
    </lineage>
</organism>
<dbReference type="AlphaFoldDB" id="A0A0A9CJN6"/>
<evidence type="ECO:0000256" key="1">
    <source>
        <dbReference type="SAM" id="Phobius"/>
    </source>
</evidence>
<reference evidence="2" key="2">
    <citation type="journal article" date="2015" name="Data Brief">
        <title>Shoot transcriptome of the giant reed, Arundo donax.</title>
        <authorList>
            <person name="Barrero R.A."/>
            <person name="Guerrero F.D."/>
            <person name="Moolhuijzen P."/>
            <person name="Goolsby J.A."/>
            <person name="Tidwell J."/>
            <person name="Bellgard S.E."/>
            <person name="Bellgard M.I."/>
        </authorList>
    </citation>
    <scope>NUCLEOTIDE SEQUENCE</scope>
    <source>
        <tissue evidence="2">Shoot tissue taken approximately 20 cm above the soil surface</tissue>
    </source>
</reference>
<keyword evidence="1" id="KW-0812">Transmembrane</keyword>
<proteinExistence type="predicted"/>